<feature type="transmembrane region" description="Helical" evidence="1">
    <location>
        <begin position="48"/>
        <end position="68"/>
    </location>
</feature>
<name>A0ABW1LBK4_9BACL</name>
<keyword evidence="1" id="KW-0472">Membrane</keyword>
<protein>
    <submittedName>
        <fullName evidence="2">Uncharacterized protein</fullName>
    </submittedName>
</protein>
<sequence length="82" mass="9722">MFWLPIFLVIFFAFIMVLAGKEGLPGISLIAVLTHTLIVKIAFWEHPLLWMLIFFTVQLWAMFVVTFFQRNRWRSLEKMGSD</sequence>
<evidence type="ECO:0000313" key="3">
    <source>
        <dbReference type="Proteomes" id="UP001596170"/>
    </source>
</evidence>
<evidence type="ECO:0000256" key="1">
    <source>
        <dbReference type="SAM" id="Phobius"/>
    </source>
</evidence>
<keyword evidence="3" id="KW-1185">Reference proteome</keyword>
<comment type="caution">
    <text evidence="2">The sequence shown here is derived from an EMBL/GenBank/DDBJ whole genome shotgun (WGS) entry which is preliminary data.</text>
</comment>
<dbReference type="Proteomes" id="UP001596170">
    <property type="component" value="Unassembled WGS sequence"/>
</dbReference>
<accession>A0ABW1LBK4</accession>
<keyword evidence="1" id="KW-1133">Transmembrane helix</keyword>
<reference evidence="3" key="1">
    <citation type="journal article" date="2019" name="Int. J. Syst. Evol. Microbiol.">
        <title>The Global Catalogue of Microorganisms (GCM) 10K type strain sequencing project: providing services to taxonomists for standard genome sequencing and annotation.</title>
        <authorList>
            <consortium name="The Broad Institute Genomics Platform"/>
            <consortium name="The Broad Institute Genome Sequencing Center for Infectious Disease"/>
            <person name="Wu L."/>
            <person name="Ma J."/>
        </authorList>
    </citation>
    <scope>NUCLEOTIDE SEQUENCE [LARGE SCALE GENOMIC DNA]</scope>
    <source>
        <strain evidence="3">CCUG 54527</strain>
    </source>
</reference>
<proteinExistence type="predicted"/>
<keyword evidence="1" id="KW-0812">Transmembrane</keyword>
<evidence type="ECO:0000313" key="2">
    <source>
        <dbReference type="EMBL" id="MFC6040701.1"/>
    </source>
</evidence>
<dbReference type="EMBL" id="JBHSRI010000025">
    <property type="protein sequence ID" value="MFC6040701.1"/>
    <property type="molecule type" value="Genomic_DNA"/>
</dbReference>
<organism evidence="2 3">
    <name type="scientific">Paenisporosarcina macmurdoensis</name>
    <dbReference type="NCBI Taxonomy" id="212659"/>
    <lineage>
        <taxon>Bacteria</taxon>
        <taxon>Bacillati</taxon>
        <taxon>Bacillota</taxon>
        <taxon>Bacilli</taxon>
        <taxon>Bacillales</taxon>
        <taxon>Caryophanaceae</taxon>
        <taxon>Paenisporosarcina</taxon>
    </lineage>
</organism>
<gene>
    <name evidence="2" type="ORF">ACFPYN_14835</name>
</gene>
<dbReference type="RefSeq" id="WP_377735241.1">
    <property type="nucleotide sequence ID" value="NZ_JBHSRI010000025.1"/>
</dbReference>